<name>A0ABV8A2E7_9DEIO</name>
<sequence>MNYSTLNLSVPDGLHAHSQQGDYTSTMQRRNAVTTVPAQSPMKLALLVLTLATTALGTQANAANTVGGFGLEGSHQVIEVCANTVGGFGLE</sequence>
<evidence type="ECO:0000313" key="1">
    <source>
        <dbReference type="EMBL" id="MFC3859828.1"/>
    </source>
</evidence>
<comment type="caution">
    <text evidence="1">The sequence shown here is derived from an EMBL/GenBank/DDBJ whole genome shotgun (WGS) entry which is preliminary data.</text>
</comment>
<dbReference type="RefSeq" id="WP_380075990.1">
    <property type="nucleotide sequence ID" value="NZ_JBHRZF010000030.1"/>
</dbReference>
<dbReference type="EMBL" id="JBHRZF010000030">
    <property type="protein sequence ID" value="MFC3859828.1"/>
    <property type="molecule type" value="Genomic_DNA"/>
</dbReference>
<accession>A0ABV8A2E7</accession>
<organism evidence="1 2">
    <name type="scientific">Deinococcus antarcticus</name>
    <dbReference type="NCBI Taxonomy" id="1298767"/>
    <lineage>
        <taxon>Bacteria</taxon>
        <taxon>Thermotogati</taxon>
        <taxon>Deinococcota</taxon>
        <taxon>Deinococci</taxon>
        <taxon>Deinococcales</taxon>
        <taxon>Deinococcaceae</taxon>
        <taxon>Deinococcus</taxon>
    </lineage>
</organism>
<protein>
    <submittedName>
        <fullName evidence="1">Uncharacterized protein</fullName>
    </submittedName>
</protein>
<gene>
    <name evidence="1" type="ORF">ACFOPQ_03495</name>
</gene>
<keyword evidence="2" id="KW-1185">Reference proteome</keyword>
<reference evidence="2" key="1">
    <citation type="journal article" date="2019" name="Int. J. Syst. Evol. Microbiol.">
        <title>The Global Catalogue of Microorganisms (GCM) 10K type strain sequencing project: providing services to taxonomists for standard genome sequencing and annotation.</title>
        <authorList>
            <consortium name="The Broad Institute Genomics Platform"/>
            <consortium name="The Broad Institute Genome Sequencing Center for Infectious Disease"/>
            <person name="Wu L."/>
            <person name="Ma J."/>
        </authorList>
    </citation>
    <scope>NUCLEOTIDE SEQUENCE [LARGE SCALE GENOMIC DNA]</scope>
    <source>
        <strain evidence="2">CCTCC AB 2013263</strain>
    </source>
</reference>
<dbReference type="Proteomes" id="UP001595748">
    <property type="component" value="Unassembled WGS sequence"/>
</dbReference>
<evidence type="ECO:0000313" key="2">
    <source>
        <dbReference type="Proteomes" id="UP001595748"/>
    </source>
</evidence>
<proteinExistence type="predicted"/>